<feature type="compositionally biased region" description="Polar residues" evidence="4">
    <location>
        <begin position="21"/>
        <end position="30"/>
    </location>
</feature>
<evidence type="ECO:0000313" key="6">
    <source>
        <dbReference type="Proteomes" id="UP000444721"/>
    </source>
</evidence>
<dbReference type="InterPro" id="IPR015424">
    <property type="entry name" value="PyrdxlP-dep_Trfase"/>
</dbReference>
<evidence type="ECO:0000256" key="3">
    <source>
        <dbReference type="RuleBase" id="RU362118"/>
    </source>
</evidence>
<dbReference type="RefSeq" id="XP_044569330.1">
    <property type="nucleotide sequence ID" value="XM_044708654.1"/>
</dbReference>
<reference evidence="5 6" key="1">
    <citation type="journal article" date="2019" name="Sci. Rep.">
        <title>Nanopore sequencing improves the draft genome of the human pathogenic amoeba Naegleria fowleri.</title>
        <authorList>
            <person name="Liechti N."/>
            <person name="Schurch N."/>
            <person name="Bruggmann R."/>
            <person name="Wittwer M."/>
        </authorList>
    </citation>
    <scope>NUCLEOTIDE SEQUENCE [LARGE SCALE GENOMIC DNA]</scope>
    <source>
        <strain evidence="5 6">ATCC 30894</strain>
    </source>
</reference>
<feature type="region of interest" description="Disordered" evidence="4">
    <location>
        <begin position="19"/>
        <end position="40"/>
    </location>
</feature>
<keyword evidence="6" id="KW-1185">Reference proteome</keyword>
<organism evidence="5 6">
    <name type="scientific">Naegleria fowleri</name>
    <name type="common">Brain eating amoeba</name>
    <dbReference type="NCBI Taxonomy" id="5763"/>
    <lineage>
        <taxon>Eukaryota</taxon>
        <taxon>Discoba</taxon>
        <taxon>Heterolobosea</taxon>
        <taxon>Tetramitia</taxon>
        <taxon>Eutetramitia</taxon>
        <taxon>Vahlkampfiidae</taxon>
        <taxon>Naegleria</taxon>
    </lineage>
</organism>
<dbReference type="SUPFAM" id="SSF53383">
    <property type="entry name" value="PLP-dependent transferases"/>
    <property type="match status" value="2"/>
</dbReference>
<comment type="caution">
    <text evidence="5">The sequence shown here is derived from an EMBL/GenBank/DDBJ whole genome shotgun (WGS) entry which is preliminary data.</text>
</comment>
<accession>A0A6A5C5Q9</accession>
<dbReference type="GeneID" id="68107734"/>
<comment type="cofactor">
    <cofactor evidence="1 3">
        <name>pyridoxal 5'-phosphate</name>
        <dbReference type="ChEBI" id="CHEBI:597326"/>
    </cofactor>
</comment>
<gene>
    <name evidence="5" type="ORF">FDP41_000516</name>
</gene>
<dbReference type="VEuPathDB" id="AmoebaDB:NfTy_001750"/>
<dbReference type="InterPro" id="IPR015421">
    <property type="entry name" value="PyrdxlP-dep_Trfase_major"/>
</dbReference>
<dbReference type="VEuPathDB" id="AmoebaDB:NF0059810"/>
<dbReference type="Proteomes" id="UP000444721">
    <property type="component" value="Unassembled WGS sequence"/>
</dbReference>
<dbReference type="OMA" id="HKKMHGV"/>
<keyword evidence="2 3" id="KW-0663">Pyridoxal phosphate</keyword>
<proteinExistence type="inferred from homology"/>
<comment type="similarity">
    <text evidence="3">Belongs to the trans-sulfuration enzymes family.</text>
</comment>
<dbReference type="PROSITE" id="PS00868">
    <property type="entry name" value="CYS_MET_METAB_PP"/>
    <property type="match status" value="1"/>
</dbReference>
<dbReference type="EMBL" id="VFQX01000002">
    <property type="protein sequence ID" value="KAF0984617.1"/>
    <property type="molecule type" value="Genomic_DNA"/>
</dbReference>
<evidence type="ECO:0000313" key="5">
    <source>
        <dbReference type="EMBL" id="KAF0984617.1"/>
    </source>
</evidence>
<dbReference type="PANTHER" id="PTHR11808">
    <property type="entry name" value="TRANS-SULFURATION ENZYME FAMILY MEMBER"/>
    <property type="match status" value="1"/>
</dbReference>
<dbReference type="Gene3D" id="3.40.640.10">
    <property type="entry name" value="Type I PLP-dependent aspartate aminotransferase-like (Major domain)"/>
    <property type="match status" value="1"/>
</dbReference>
<protein>
    <recommendedName>
        <fullName evidence="7">Cystathionine gamma-synthase</fullName>
    </recommendedName>
</protein>
<dbReference type="GO" id="GO:0005737">
    <property type="term" value="C:cytoplasm"/>
    <property type="evidence" value="ECO:0007669"/>
    <property type="project" value="TreeGrafter"/>
</dbReference>
<dbReference type="InterPro" id="IPR015422">
    <property type="entry name" value="PyrdxlP-dep_Trfase_small"/>
</dbReference>
<evidence type="ECO:0000256" key="2">
    <source>
        <dbReference type="ARBA" id="ARBA00022898"/>
    </source>
</evidence>
<dbReference type="InterPro" id="IPR000277">
    <property type="entry name" value="Cys/Met-Metab_PyrdxlP-dep_enz"/>
</dbReference>
<name>A0A6A5C5Q9_NAEFO</name>
<dbReference type="AlphaFoldDB" id="A0A6A5C5Q9"/>
<evidence type="ECO:0008006" key="7">
    <source>
        <dbReference type="Google" id="ProtNLM"/>
    </source>
</evidence>
<dbReference type="OrthoDB" id="3512640at2759"/>
<dbReference type="Pfam" id="PF01053">
    <property type="entry name" value="Cys_Met_Meta_PP"/>
    <property type="match status" value="2"/>
</dbReference>
<sequence>MSFFKKFIKRGDAITVEHDQPSTLTSNNTSYEHHQQNGHQKTTLIPTASHSVSEADFSFSTLAICSDRKVEKVSDIAPPIHLSTTYSMDSDVSDGMIYSRVHNKTRSRLEAVIANLEGSNDFKSVTFSSGQAATSTLLFTLRPKRIFKRMVENSEGGSSEDEAGYAGTKDSMATLRAFANFYCGLVKKELLPKIPITMDEEGKKVDEIIEDHVMKVVDLRKIEEEVDMEQVMQKQDLSSNSKGLYKGDVIWLETPLNPTCDLTDIEYYVKIAHQMGALVVVDSTFASPALQQPLMIGADFALHSTTKFMGGHSDCLGGCVTTKSNGYASSLKSNRSILGCVMGNLEAYLLLRSLRTLQVRVLHQSQTAEVVAKWLQSQIGNEETNMQVIRVHYPNLEPFSEQDTTEKKKLSNYEICQKQMNGKGPGILSFELKTVEGSRTLPTLLEIIEHATSLGGVESCIDYRHQWDKSTSSTLLRLSIGLESPKDLIADLKTALLKL</sequence>
<dbReference type="GO" id="GO:0019346">
    <property type="term" value="P:transsulfuration"/>
    <property type="evidence" value="ECO:0007669"/>
    <property type="project" value="InterPro"/>
</dbReference>
<dbReference type="GO" id="GO:0016846">
    <property type="term" value="F:carbon-sulfur lyase activity"/>
    <property type="evidence" value="ECO:0007669"/>
    <property type="project" value="TreeGrafter"/>
</dbReference>
<dbReference type="InterPro" id="IPR054542">
    <property type="entry name" value="Cys_met_metab_PP"/>
</dbReference>
<evidence type="ECO:0000256" key="1">
    <source>
        <dbReference type="ARBA" id="ARBA00001933"/>
    </source>
</evidence>
<dbReference type="VEuPathDB" id="AmoebaDB:FDP41_000516"/>
<dbReference type="GO" id="GO:0030170">
    <property type="term" value="F:pyridoxal phosphate binding"/>
    <property type="evidence" value="ECO:0007669"/>
    <property type="project" value="InterPro"/>
</dbReference>
<evidence type="ECO:0000256" key="4">
    <source>
        <dbReference type="SAM" id="MobiDB-lite"/>
    </source>
</evidence>
<dbReference type="PANTHER" id="PTHR11808:SF35">
    <property type="entry name" value="CYSTATHIONINE GAMMA-SYNTHASE (AFU_ORTHOLOGUE AFUA_7G01590)"/>
    <property type="match status" value="1"/>
</dbReference>
<dbReference type="Gene3D" id="3.90.1150.10">
    <property type="entry name" value="Aspartate Aminotransferase, domain 1"/>
    <property type="match status" value="1"/>
</dbReference>